<keyword evidence="3" id="KW-1185">Reference proteome</keyword>
<accession>E9EHP5</accession>
<dbReference type="GO" id="GO:0035539">
    <property type="term" value="F:8-oxo-7,8-dihydrodeoxyguanosine triphosphate pyrophosphatase activity"/>
    <property type="evidence" value="ECO:0007669"/>
    <property type="project" value="TreeGrafter"/>
</dbReference>
<gene>
    <name evidence="2" type="ORF">MAC_09393</name>
</gene>
<dbReference type="eggNOG" id="ENOG502S3YT">
    <property type="taxonomic scope" value="Eukaryota"/>
</dbReference>
<dbReference type="STRING" id="655827.E9EHP5"/>
<dbReference type="OrthoDB" id="447842at2759"/>
<dbReference type="AlphaFoldDB" id="E9EHP5"/>
<dbReference type="FunFam" id="3.90.79.10:FF:000060">
    <property type="entry name" value="Nudix hydrolase 1"/>
    <property type="match status" value="1"/>
</dbReference>
<dbReference type="EMBL" id="GL698617">
    <property type="protein sequence ID" value="EFY84579.1"/>
    <property type="molecule type" value="Genomic_DNA"/>
</dbReference>
<dbReference type="PANTHER" id="PTHR16099:SF5">
    <property type="entry name" value="NUCLEOTIDE TRIPHOSPHATE DIPHOSPHATASE NUDT15"/>
    <property type="match status" value="1"/>
</dbReference>
<evidence type="ECO:0000313" key="2">
    <source>
        <dbReference type="EMBL" id="EFY84579.1"/>
    </source>
</evidence>
<dbReference type="Gene3D" id="3.90.79.10">
    <property type="entry name" value="Nucleoside Triphosphate Pyrophosphohydrolase"/>
    <property type="match status" value="1"/>
</dbReference>
<dbReference type="HOGENOM" id="CLU_037162_9_0_1"/>
<reference evidence="2 3" key="1">
    <citation type="journal article" date="2011" name="PLoS Genet.">
        <title>Genome sequencing and comparative transcriptomics of the model entomopathogenic fungi Metarhizium anisopliae and M. acridum.</title>
        <authorList>
            <person name="Gao Q."/>
            <person name="Jin K."/>
            <person name="Ying S.H."/>
            <person name="Zhang Y."/>
            <person name="Xiao G."/>
            <person name="Shang Y."/>
            <person name="Duan Z."/>
            <person name="Hu X."/>
            <person name="Xie X.Q."/>
            <person name="Zhou G."/>
            <person name="Peng G."/>
            <person name="Luo Z."/>
            <person name="Huang W."/>
            <person name="Wang B."/>
            <person name="Fang W."/>
            <person name="Wang S."/>
            <person name="Zhong Y."/>
            <person name="Ma L.J."/>
            <person name="St Leger R.J."/>
            <person name="Zhao G.P."/>
            <person name="Pei Y."/>
            <person name="Feng M.G."/>
            <person name="Xia Y."/>
            <person name="Wang C."/>
        </authorList>
    </citation>
    <scope>NUCLEOTIDE SEQUENCE [LARGE SCALE GENOMIC DNA]</scope>
    <source>
        <strain evidence="2 3">CQMa 102</strain>
    </source>
</reference>
<protein>
    <submittedName>
        <fullName evidence="2">NUDIX domain, putative</fullName>
    </submittedName>
</protein>
<dbReference type="PROSITE" id="PS51462">
    <property type="entry name" value="NUDIX"/>
    <property type="match status" value="1"/>
</dbReference>
<evidence type="ECO:0000313" key="3">
    <source>
        <dbReference type="Proteomes" id="UP000002499"/>
    </source>
</evidence>
<dbReference type="GO" id="GO:0006203">
    <property type="term" value="P:dGTP catabolic process"/>
    <property type="evidence" value="ECO:0007669"/>
    <property type="project" value="TreeGrafter"/>
</dbReference>
<sequence length="118" mass="13301">MATSIPKVRVGVAVFILASKNEDRENPRFLVGRHKGSHGAGIMALPGGYLEFREETEECAARELLKETSLKVTNIRFLTAINDFIPKDTKHYITLFHVCVRENDSDEPQLLEPDKCES</sequence>
<dbReference type="CDD" id="cd04678">
    <property type="entry name" value="NUDIX_MTH2_Nudt15"/>
    <property type="match status" value="1"/>
</dbReference>
<organism evidence="3">
    <name type="scientific">Metarhizium acridum (strain CQMa 102)</name>
    <dbReference type="NCBI Taxonomy" id="655827"/>
    <lineage>
        <taxon>Eukaryota</taxon>
        <taxon>Fungi</taxon>
        <taxon>Dikarya</taxon>
        <taxon>Ascomycota</taxon>
        <taxon>Pezizomycotina</taxon>
        <taxon>Sordariomycetes</taxon>
        <taxon>Hypocreomycetidae</taxon>
        <taxon>Hypocreales</taxon>
        <taxon>Clavicipitaceae</taxon>
        <taxon>Metarhizium</taxon>
    </lineage>
</organism>
<feature type="domain" description="Nudix hydrolase" evidence="1">
    <location>
        <begin position="7"/>
        <end position="118"/>
    </location>
</feature>
<dbReference type="InParanoid" id="E9EHP5"/>
<dbReference type="SUPFAM" id="SSF55811">
    <property type="entry name" value="Nudix"/>
    <property type="match status" value="1"/>
</dbReference>
<evidence type="ECO:0000259" key="1">
    <source>
        <dbReference type="PROSITE" id="PS51462"/>
    </source>
</evidence>
<dbReference type="InterPro" id="IPR015797">
    <property type="entry name" value="NUDIX_hydrolase-like_dom_sf"/>
</dbReference>
<dbReference type="Proteomes" id="UP000002499">
    <property type="component" value="Unassembled WGS sequence"/>
</dbReference>
<dbReference type="InterPro" id="IPR000086">
    <property type="entry name" value="NUDIX_hydrolase_dom"/>
</dbReference>
<dbReference type="PANTHER" id="PTHR16099">
    <property type="entry name" value="8-OXO-DGTP DIPHOSPHATES NUDT15"/>
    <property type="match status" value="1"/>
</dbReference>
<proteinExistence type="predicted"/>
<dbReference type="GO" id="GO:0005829">
    <property type="term" value="C:cytosol"/>
    <property type="evidence" value="ECO:0007669"/>
    <property type="project" value="TreeGrafter"/>
</dbReference>
<dbReference type="Pfam" id="PF00293">
    <property type="entry name" value="NUDIX"/>
    <property type="match status" value="1"/>
</dbReference>
<name>E9EHP5_METAQ</name>